<reference evidence="2" key="2">
    <citation type="submission" date="2022-07" db="EMBL/GenBank/DDBJ databases">
        <authorList>
            <person name="Goncalves M.F.M."/>
            <person name="Hilario S."/>
            <person name="Van De Peer Y."/>
            <person name="Esteves A.C."/>
            <person name="Alves A."/>
        </authorList>
    </citation>
    <scope>NUCLEOTIDE SEQUENCE</scope>
    <source>
        <strain evidence="2">MUM 19.33</strain>
    </source>
</reference>
<comment type="caution">
    <text evidence="2">The sequence shown here is derived from an EMBL/GenBank/DDBJ whole genome shotgun (WGS) entry which is preliminary data.</text>
</comment>
<sequence>MPSQRQSWFARHCTPAPPQTSTPTCPCANCYSTFTNASPVSPPPPPPPRVNRTQYSLGEATGSTRHLLDADNASLQSFTTTTHVENAQ</sequence>
<protein>
    <submittedName>
        <fullName evidence="2">Uncharacterized protein</fullName>
    </submittedName>
</protein>
<reference evidence="2" key="1">
    <citation type="journal article" date="2021" name="J Fungi (Basel)">
        <title>Genomic and Metabolomic Analyses of the Marine Fungus Emericellopsis cladophorae: Insights into Saltwater Adaptability Mechanisms and Its Biosynthetic Potential.</title>
        <authorList>
            <person name="Goncalves M.F.M."/>
            <person name="Hilario S."/>
            <person name="Van de Peer Y."/>
            <person name="Esteves A.C."/>
            <person name="Alves A."/>
        </authorList>
    </citation>
    <scope>NUCLEOTIDE SEQUENCE</scope>
    <source>
        <strain evidence="2">MUM 19.33</strain>
    </source>
</reference>
<evidence type="ECO:0000313" key="3">
    <source>
        <dbReference type="Proteomes" id="UP001055219"/>
    </source>
</evidence>
<dbReference type="RefSeq" id="XP_051361212.1">
    <property type="nucleotide sequence ID" value="XM_051507680.1"/>
</dbReference>
<dbReference type="AlphaFoldDB" id="A0A9P9XYP9"/>
<dbReference type="OrthoDB" id="4843574at2759"/>
<keyword evidence="3" id="KW-1185">Reference proteome</keyword>
<name>A0A9P9XYP9_9HYPO</name>
<accession>A0A9P9XYP9</accession>
<dbReference type="GeneID" id="75831942"/>
<proteinExistence type="predicted"/>
<gene>
    <name evidence="2" type="ORF">J7T54_005458</name>
</gene>
<dbReference type="Proteomes" id="UP001055219">
    <property type="component" value="Unassembled WGS sequence"/>
</dbReference>
<organism evidence="2 3">
    <name type="scientific">Emericellopsis cladophorae</name>
    <dbReference type="NCBI Taxonomy" id="2686198"/>
    <lineage>
        <taxon>Eukaryota</taxon>
        <taxon>Fungi</taxon>
        <taxon>Dikarya</taxon>
        <taxon>Ascomycota</taxon>
        <taxon>Pezizomycotina</taxon>
        <taxon>Sordariomycetes</taxon>
        <taxon>Hypocreomycetidae</taxon>
        <taxon>Hypocreales</taxon>
        <taxon>Bionectriaceae</taxon>
        <taxon>Emericellopsis</taxon>
    </lineage>
</organism>
<feature type="region of interest" description="Disordered" evidence="1">
    <location>
        <begin position="1"/>
        <end position="23"/>
    </location>
</feature>
<evidence type="ECO:0000256" key="1">
    <source>
        <dbReference type="SAM" id="MobiDB-lite"/>
    </source>
</evidence>
<dbReference type="EMBL" id="JAGIXG020000034">
    <property type="protein sequence ID" value="KAI6780356.1"/>
    <property type="molecule type" value="Genomic_DNA"/>
</dbReference>
<evidence type="ECO:0000313" key="2">
    <source>
        <dbReference type="EMBL" id="KAI6780356.1"/>
    </source>
</evidence>